<proteinExistence type="predicted"/>
<accession>A0A368KJE8</accession>
<dbReference type="InterPro" id="IPR029063">
    <property type="entry name" value="SAM-dependent_MTases_sf"/>
</dbReference>
<feature type="domain" description="Methyltransferase type 11" evidence="1">
    <location>
        <begin position="63"/>
        <end position="158"/>
    </location>
</feature>
<evidence type="ECO:0000259" key="1">
    <source>
        <dbReference type="Pfam" id="PF08241"/>
    </source>
</evidence>
<organism evidence="2 3">
    <name type="scientific">Bremerella cremea</name>
    <dbReference type="NCBI Taxonomy" id="1031537"/>
    <lineage>
        <taxon>Bacteria</taxon>
        <taxon>Pseudomonadati</taxon>
        <taxon>Planctomycetota</taxon>
        <taxon>Planctomycetia</taxon>
        <taxon>Pirellulales</taxon>
        <taxon>Pirellulaceae</taxon>
        <taxon>Bremerella</taxon>
    </lineage>
</organism>
<dbReference type="InterPro" id="IPR013216">
    <property type="entry name" value="Methyltransf_11"/>
</dbReference>
<dbReference type="CDD" id="cd02440">
    <property type="entry name" value="AdoMet_MTases"/>
    <property type="match status" value="1"/>
</dbReference>
<dbReference type="Pfam" id="PF08241">
    <property type="entry name" value="Methyltransf_11"/>
    <property type="match status" value="1"/>
</dbReference>
<keyword evidence="2" id="KW-0489">Methyltransferase</keyword>
<reference evidence="2 3" key="1">
    <citation type="submission" date="2018-07" db="EMBL/GenBank/DDBJ databases">
        <title>Comparative genomes isolates from brazilian mangrove.</title>
        <authorList>
            <person name="De Araujo J.E."/>
            <person name="Taketani R.G."/>
            <person name="Silva M.C.P."/>
            <person name="Lourenco M.V."/>
            <person name="Oliveira V.M."/>
            <person name="Andreote F.D."/>
        </authorList>
    </citation>
    <scope>NUCLEOTIDE SEQUENCE [LARGE SCALE GENOMIC DNA]</scope>
    <source>
        <strain evidence="2 3">HEX PRIS-MGV</strain>
    </source>
</reference>
<dbReference type="GO" id="GO:0008757">
    <property type="term" value="F:S-adenosylmethionine-dependent methyltransferase activity"/>
    <property type="evidence" value="ECO:0007669"/>
    <property type="project" value="InterPro"/>
</dbReference>
<name>A0A368KJE8_9BACT</name>
<comment type="caution">
    <text evidence="2">The sequence shown here is derived from an EMBL/GenBank/DDBJ whole genome shotgun (WGS) entry which is preliminary data.</text>
</comment>
<dbReference type="Gene3D" id="3.40.50.150">
    <property type="entry name" value="Vaccinia Virus protein VP39"/>
    <property type="match status" value="1"/>
</dbReference>
<dbReference type="GO" id="GO:0032259">
    <property type="term" value="P:methylation"/>
    <property type="evidence" value="ECO:0007669"/>
    <property type="project" value="UniProtKB-KW"/>
</dbReference>
<protein>
    <submittedName>
        <fullName evidence="2">Class I SAM-dependent methyltransferase</fullName>
    </submittedName>
</protein>
<sequence length="261" mass="29473">MDVRKFNREAWDRDVENQDRWTIPVSPEEVARARAGEWSLILTPTKPVPRHWYPEHMEGCQILCLASGGGQQGPILAATGADVTVFDNSPKQLGQDRLVAQRDGLSLKTVEGDMADLSCFADKQFDLIFHPCSNCFAVDILPVWREAFRVLKPGGQLLAGLSNPVRYLFDEAAQDNRNELVVRHKIPYSDVCDLTAEELEHYKQIRPLQFGHTLENQIGGQLAAGFVLVEMFEDRFDESDLISRYLDTFIATRAIKLKSPD</sequence>
<evidence type="ECO:0000313" key="3">
    <source>
        <dbReference type="Proteomes" id="UP000253562"/>
    </source>
</evidence>
<evidence type="ECO:0000313" key="2">
    <source>
        <dbReference type="EMBL" id="RCS40619.1"/>
    </source>
</evidence>
<keyword evidence="2" id="KW-0808">Transferase</keyword>
<gene>
    <name evidence="2" type="ORF">DTL42_24935</name>
</gene>
<dbReference type="Proteomes" id="UP000253562">
    <property type="component" value="Unassembled WGS sequence"/>
</dbReference>
<dbReference type="EMBL" id="QPEX01000046">
    <property type="protein sequence ID" value="RCS40619.1"/>
    <property type="molecule type" value="Genomic_DNA"/>
</dbReference>
<dbReference type="RefSeq" id="WP_114373462.1">
    <property type="nucleotide sequence ID" value="NZ_QPEX01000046.1"/>
</dbReference>
<dbReference type="OrthoDB" id="9772751at2"/>
<dbReference type="AlphaFoldDB" id="A0A368KJE8"/>
<dbReference type="SUPFAM" id="SSF53335">
    <property type="entry name" value="S-adenosyl-L-methionine-dependent methyltransferases"/>
    <property type="match status" value="1"/>
</dbReference>